<evidence type="ECO:0000256" key="6">
    <source>
        <dbReference type="ARBA" id="ARBA00023242"/>
    </source>
</evidence>
<gene>
    <name evidence="9" type="ORF">NA57DRAFT_73723</name>
</gene>
<evidence type="ECO:0000259" key="8">
    <source>
        <dbReference type="PROSITE" id="PS50048"/>
    </source>
</evidence>
<name>A0A9P4ME61_9PEZI</name>
<protein>
    <recommendedName>
        <fullName evidence="8">Zn(2)-C6 fungal-type domain-containing protein</fullName>
    </recommendedName>
</protein>
<dbReference type="GO" id="GO:0000978">
    <property type="term" value="F:RNA polymerase II cis-regulatory region sequence-specific DNA binding"/>
    <property type="evidence" value="ECO:0007669"/>
    <property type="project" value="TreeGrafter"/>
</dbReference>
<keyword evidence="10" id="KW-1185">Reference proteome</keyword>
<keyword evidence="3" id="KW-0805">Transcription regulation</keyword>
<dbReference type="SUPFAM" id="SSF57701">
    <property type="entry name" value="Zn2/Cys6 DNA-binding domain"/>
    <property type="match status" value="1"/>
</dbReference>
<dbReference type="PROSITE" id="PS50048">
    <property type="entry name" value="ZN2_CY6_FUNGAL_2"/>
    <property type="match status" value="1"/>
</dbReference>
<dbReference type="OrthoDB" id="5414787at2759"/>
<dbReference type="GO" id="GO:0001228">
    <property type="term" value="F:DNA-binding transcription activator activity, RNA polymerase II-specific"/>
    <property type="evidence" value="ECO:0007669"/>
    <property type="project" value="TreeGrafter"/>
</dbReference>
<dbReference type="PANTHER" id="PTHR31944">
    <property type="entry name" value="HEME-RESPONSIVE ZINC FINGER TRANSCRIPTION FACTOR HAP1"/>
    <property type="match status" value="1"/>
</dbReference>
<proteinExistence type="predicted"/>
<dbReference type="InterPro" id="IPR036864">
    <property type="entry name" value="Zn2-C6_fun-type_DNA-bd_sf"/>
</dbReference>
<dbReference type="InterPro" id="IPR051430">
    <property type="entry name" value="Fungal_TF_Env_Response"/>
</dbReference>
<feature type="region of interest" description="Disordered" evidence="7">
    <location>
        <begin position="65"/>
        <end position="112"/>
    </location>
</feature>
<comment type="caution">
    <text evidence="9">The sequence shown here is derived from an EMBL/GenBank/DDBJ whole genome shotgun (WGS) entry which is preliminary data.</text>
</comment>
<evidence type="ECO:0000313" key="9">
    <source>
        <dbReference type="EMBL" id="KAF2102294.1"/>
    </source>
</evidence>
<dbReference type="GO" id="GO:0006351">
    <property type="term" value="P:DNA-templated transcription"/>
    <property type="evidence" value="ECO:0007669"/>
    <property type="project" value="InterPro"/>
</dbReference>
<dbReference type="EMBL" id="ML978123">
    <property type="protein sequence ID" value="KAF2102294.1"/>
    <property type="molecule type" value="Genomic_DNA"/>
</dbReference>
<sequence length="742" mass="83752">MSSASPTWTPGSNIVPLKRPRPVKSCLSCRSKKLKCDREQPCAQCIRMNRAEQCDYDEHAGSLSVHARDVPRSQTASRPEASAINHRQPLSRTPDLNRNRLEASGVPSPGDDVRELKARVERLENLISRINGINDQSMLPPHNDTKFPSNERFTDDETAHGKMRYQGLSNTRSLVALFPDVESYSQALLSDPNLKPEFENLRRMFPKEKTSRERSPPVSIESILSIIPAQDVGEHLVTSYATNFPKIYQVLHLATFRRQCSRFWDLDAASNEKFRTEFGPLLALVTSLGSNFWQQQTSGPCLNLHKTCALVDDWLSGLDCKKQLQPMALQTSCILVLSMGMLSMPSVRIWQYSGDLVRSALAIGLHKDPDELDPQMSPLQANLRRRLWYIIANLDAEVSILSCLPSLVQVTPYSCRVPTAVPTEDVSMDATEEIQNYGPDDTDDITYQSELVNSLPLRLRALQVLTQSPANPTEIRMVLEDLEARRISLPSPLRFSDSMSASDSMHTYNNMMLDMCFRRPMISLNTLGLQCPGYLETKDDVAHCIGLCMAVMSLSEVLDADLSDEQFTVDDHIWRLFQVFNLDDIIRAAYSACFCLRLIDEAARTPEEQRTIPQFDLNIPKSAVRRSVEDLVKTYLNKKSDLRPVLKQVMALAMASESTKQARTEAAKQDLMRASLLRVLQQCRERHAADERRGSHGSQSVHSDSASLTSTLDYDQFLWPDFDLDYTSFSWDMGLLPEVQMP</sequence>
<evidence type="ECO:0000256" key="4">
    <source>
        <dbReference type="ARBA" id="ARBA00023125"/>
    </source>
</evidence>
<keyword evidence="5" id="KW-0804">Transcription</keyword>
<dbReference type="CDD" id="cd00067">
    <property type="entry name" value="GAL4"/>
    <property type="match status" value="1"/>
</dbReference>
<dbReference type="GO" id="GO:0008270">
    <property type="term" value="F:zinc ion binding"/>
    <property type="evidence" value="ECO:0007669"/>
    <property type="project" value="InterPro"/>
</dbReference>
<dbReference type="InterPro" id="IPR001138">
    <property type="entry name" value="Zn2Cys6_DnaBD"/>
</dbReference>
<evidence type="ECO:0000256" key="7">
    <source>
        <dbReference type="SAM" id="MobiDB-lite"/>
    </source>
</evidence>
<dbReference type="Proteomes" id="UP000799772">
    <property type="component" value="Unassembled WGS sequence"/>
</dbReference>
<dbReference type="InterPro" id="IPR007219">
    <property type="entry name" value="XnlR_reg_dom"/>
</dbReference>
<evidence type="ECO:0000256" key="1">
    <source>
        <dbReference type="ARBA" id="ARBA00022723"/>
    </source>
</evidence>
<reference evidence="9" key="1">
    <citation type="journal article" date="2020" name="Stud. Mycol.">
        <title>101 Dothideomycetes genomes: a test case for predicting lifestyles and emergence of pathogens.</title>
        <authorList>
            <person name="Haridas S."/>
            <person name="Albert R."/>
            <person name="Binder M."/>
            <person name="Bloem J."/>
            <person name="Labutti K."/>
            <person name="Salamov A."/>
            <person name="Andreopoulos B."/>
            <person name="Baker S."/>
            <person name="Barry K."/>
            <person name="Bills G."/>
            <person name="Bluhm B."/>
            <person name="Cannon C."/>
            <person name="Castanera R."/>
            <person name="Culley D."/>
            <person name="Daum C."/>
            <person name="Ezra D."/>
            <person name="Gonzalez J."/>
            <person name="Henrissat B."/>
            <person name="Kuo A."/>
            <person name="Liang C."/>
            <person name="Lipzen A."/>
            <person name="Lutzoni F."/>
            <person name="Magnuson J."/>
            <person name="Mondo S."/>
            <person name="Nolan M."/>
            <person name="Ohm R."/>
            <person name="Pangilinan J."/>
            <person name="Park H.-J."/>
            <person name="Ramirez L."/>
            <person name="Alfaro M."/>
            <person name="Sun H."/>
            <person name="Tritt A."/>
            <person name="Yoshinaga Y."/>
            <person name="Zwiers L.-H."/>
            <person name="Turgeon B."/>
            <person name="Goodwin S."/>
            <person name="Spatafora J."/>
            <person name="Crous P."/>
            <person name="Grigoriev I."/>
        </authorList>
    </citation>
    <scope>NUCLEOTIDE SEQUENCE</scope>
    <source>
        <strain evidence="9">CBS 133067</strain>
    </source>
</reference>
<dbReference type="Pfam" id="PF00172">
    <property type="entry name" value="Zn_clus"/>
    <property type="match status" value="1"/>
</dbReference>
<dbReference type="AlphaFoldDB" id="A0A9P4ME61"/>
<dbReference type="PROSITE" id="PS00463">
    <property type="entry name" value="ZN2_CY6_FUNGAL_1"/>
    <property type="match status" value="1"/>
</dbReference>
<dbReference type="GO" id="GO:0005634">
    <property type="term" value="C:nucleus"/>
    <property type="evidence" value="ECO:0007669"/>
    <property type="project" value="TreeGrafter"/>
</dbReference>
<dbReference type="CDD" id="cd12148">
    <property type="entry name" value="fungal_TF_MHR"/>
    <property type="match status" value="1"/>
</dbReference>
<dbReference type="Gene3D" id="4.10.240.10">
    <property type="entry name" value="Zn(2)-C6 fungal-type DNA-binding domain"/>
    <property type="match status" value="1"/>
</dbReference>
<keyword evidence="1" id="KW-0479">Metal-binding</keyword>
<evidence type="ECO:0000256" key="5">
    <source>
        <dbReference type="ARBA" id="ARBA00023163"/>
    </source>
</evidence>
<organism evidence="9 10">
    <name type="scientific">Rhizodiscina lignyota</name>
    <dbReference type="NCBI Taxonomy" id="1504668"/>
    <lineage>
        <taxon>Eukaryota</taxon>
        <taxon>Fungi</taxon>
        <taxon>Dikarya</taxon>
        <taxon>Ascomycota</taxon>
        <taxon>Pezizomycotina</taxon>
        <taxon>Dothideomycetes</taxon>
        <taxon>Pleosporomycetidae</taxon>
        <taxon>Aulographales</taxon>
        <taxon>Rhizodiscinaceae</taxon>
        <taxon>Rhizodiscina</taxon>
    </lineage>
</organism>
<feature type="domain" description="Zn(2)-C6 fungal-type" evidence="8">
    <location>
        <begin position="25"/>
        <end position="56"/>
    </location>
</feature>
<accession>A0A9P4ME61</accession>
<evidence type="ECO:0000256" key="2">
    <source>
        <dbReference type="ARBA" id="ARBA00022833"/>
    </source>
</evidence>
<keyword evidence="4" id="KW-0238">DNA-binding</keyword>
<dbReference type="PANTHER" id="PTHR31944:SF131">
    <property type="entry name" value="HEME-RESPONSIVE ZINC FINGER TRANSCRIPTION FACTOR HAP1"/>
    <property type="match status" value="1"/>
</dbReference>
<evidence type="ECO:0000313" key="10">
    <source>
        <dbReference type="Proteomes" id="UP000799772"/>
    </source>
</evidence>
<keyword evidence="6" id="KW-0539">Nucleus</keyword>
<evidence type="ECO:0000256" key="3">
    <source>
        <dbReference type="ARBA" id="ARBA00023015"/>
    </source>
</evidence>
<dbReference type="Pfam" id="PF04082">
    <property type="entry name" value="Fungal_trans"/>
    <property type="match status" value="1"/>
</dbReference>
<keyword evidence="2" id="KW-0862">Zinc</keyword>
<dbReference type="SMART" id="SM00066">
    <property type="entry name" value="GAL4"/>
    <property type="match status" value="1"/>
</dbReference>